<accession>A0A0P1B5S3</accession>
<dbReference type="RefSeq" id="XP_024586506.1">
    <property type="nucleotide sequence ID" value="XM_024721404.1"/>
</dbReference>
<protein>
    <submittedName>
        <fullName evidence="1">Uncharacterized protein</fullName>
    </submittedName>
</protein>
<organism evidence="1 2">
    <name type="scientific">Plasmopara halstedii</name>
    <name type="common">Downy mildew of sunflower</name>
    <dbReference type="NCBI Taxonomy" id="4781"/>
    <lineage>
        <taxon>Eukaryota</taxon>
        <taxon>Sar</taxon>
        <taxon>Stramenopiles</taxon>
        <taxon>Oomycota</taxon>
        <taxon>Peronosporomycetes</taxon>
        <taxon>Peronosporales</taxon>
        <taxon>Peronosporaceae</taxon>
        <taxon>Plasmopara</taxon>
    </lineage>
</organism>
<dbReference type="GeneID" id="36402917"/>
<keyword evidence="2" id="KW-1185">Reference proteome</keyword>
<name>A0A0P1B5S3_PLAHL</name>
<dbReference type="Proteomes" id="UP000054928">
    <property type="component" value="Unassembled WGS sequence"/>
</dbReference>
<proteinExistence type="predicted"/>
<dbReference type="AlphaFoldDB" id="A0A0P1B5S3"/>
<evidence type="ECO:0000313" key="2">
    <source>
        <dbReference type="Proteomes" id="UP000054928"/>
    </source>
</evidence>
<evidence type="ECO:0000313" key="1">
    <source>
        <dbReference type="EMBL" id="CEG50137.1"/>
    </source>
</evidence>
<dbReference type="EMBL" id="CCYD01003101">
    <property type="protein sequence ID" value="CEG50137.1"/>
    <property type="molecule type" value="Genomic_DNA"/>
</dbReference>
<reference evidence="2" key="1">
    <citation type="submission" date="2014-09" db="EMBL/GenBank/DDBJ databases">
        <authorList>
            <person name="Sharma Rahul"/>
            <person name="Thines Marco"/>
        </authorList>
    </citation>
    <scope>NUCLEOTIDE SEQUENCE [LARGE SCALE GENOMIC DNA]</scope>
</reference>
<sequence length="72" mass="7944">MRSPHANVVTIRLRDHEGNLALSTTHGDMPAALHAVEQSRSCAPILTFLGRTSHFKLSVVLWSLPKVQRLSS</sequence>